<dbReference type="SUPFAM" id="SSF50978">
    <property type="entry name" value="WD40 repeat-like"/>
    <property type="match status" value="2"/>
</dbReference>
<accession>A0ABP1APM9</accession>
<proteinExistence type="predicted"/>
<gene>
    <name evidence="2" type="ORF">CSSPJE1EN2_LOCUS7306</name>
</gene>
<evidence type="ECO:0000313" key="3">
    <source>
        <dbReference type="Proteomes" id="UP001497522"/>
    </source>
</evidence>
<dbReference type="Proteomes" id="UP001497522">
    <property type="component" value="Chromosome 14"/>
</dbReference>
<feature type="domain" description="RSE1/DDB1/CPSF1 second beta-propeller" evidence="1">
    <location>
        <begin position="562"/>
        <end position="917"/>
    </location>
</feature>
<reference evidence="2" key="1">
    <citation type="submission" date="2024-03" db="EMBL/GenBank/DDBJ databases">
        <authorList>
            <consortium name="ELIXIR-Norway"/>
            <consortium name="Elixir Norway"/>
        </authorList>
    </citation>
    <scope>NUCLEOTIDE SEQUENCE</scope>
</reference>
<keyword evidence="3" id="KW-1185">Reference proteome</keyword>
<organism evidence="2 3">
    <name type="scientific">Sphagnum jensenii</name>
    <dbReference type="NCBI Taxonomy" id="128206"/>
    <lineage>
        <taxon>Eukaryota</taxon>
        <taxon>Viridiplantae</taxon>
        <taxon>Streptophyta</taxon>
        <taxon>Embryophyta</taxon>
        <taxon>Bryophyta</taxon>
        <taxon>Sphagnophytina</taxon>
        <taxon>Sphagnopsida</taxon>
        <taxon>Sphagnales</taxon>
        <taxon>Sphagnaceae</taxon>
        <taxon>Sphagnum</taxon>
    </lineage>
</organism>
<dbReference type="PANTHER" id="PTHR10644">
    <property type="entry name" value="DNA REPAIR/RNA PROCESSING CPSF FAMILY"/>
    <property type="match status" value="1"/>
</dbReference>
<name>A0ABP1APM9_9BRYO</name>
<dbReference type="InterPro" id="IPR050358">
    <property type="entry name" value="RSE1/DDB1/CFT1"/>
</dbReference>
<evidence type="ECO:0000313" key="2">
    <source>
        <dbReference type="EMBL" id="CAK9864311.1"/>
    </source>
</evidence>
<dbReference type="Gene3D" id="2.130.10.10">
    <property type="entry name" value="YVTN repeat-like/Quinoprotein amine dehydrogenase"/>
    <property type="match status" value="2"/>
</dbReference>
<evidence type="ECO:0000259" key="1">
    <source>
        <dbReference type="Pfam" id="PF23726"/>
    </source>
</evidence>
<sequence>MEDDQPSRVGLQYQKLQASSLVTACTIAHFTNSNRPQLVIFKEARVEVWEVQERMQAMVATGVLETPVSQCCVLRSLIESSNMDLLLVADQTGGLAVLEWNKSMLALQEVGAIEVTTSSTVQMPQLWLPIRRPLFSIPFPLRSKACTLVTMCLYEGLLHMLSVEWTPNCQKQNGKTPMKVTGSIQQCHTSRPRFQLHFIPLQETNALSTNPIMGVQMSVVKGLAFLGAFNEGLGYGSLDFKGRPLLAVLSSEPGLVYHALRLQCLTLNLSCNQLQPGPWEIRNLHPTTNLLIPWCFPENLEALLYMGGEAKEVAKTGLKPGLGVLAISSCSILFLEANGRQASFSLNLEGLPACYDVLSGARLLLGDSSGGLHILELSCRSLHSVQRIVMEVPLVPAWMLLHVETSELHNSCASQASNYIIFACGQTGDSQLFSLSSSEENSEFLGALGQFVSHRAHADGNASCSEASLEAGSIHKKAGTMWIAVKLEGQSQMLDNLAPVHDMLLVHDPCFSPDPFLLLACGSSPTSTLCKQVDLPSVSSLIIPCLIPSSAMDWVIQLLPFQEDLKREYHTHLLITRIDQNTSEVFTIEGVKANMKFLVGLERQKSTFAIAAMPGGWLIQITRASLRVLGSKAMTSGTLQAEWTPPSSTMQSPKGLSLQRDPLHHGAIISAGAVVAGNATIYSVQLDELGIPHTLSTNVRPHQVSALGISYIGDSWQQTQVAGTIMVVVGQWTSNTIHLLSWPNLEEIVQVIEPSNIMAPIRSVLVACLKSSNYLFAGTADGNLVFYKIVDMNRSKKVFRSKKKGVEKLPPQYKLVHGHVVKVGKSAVSIEYGNFSGEHERRNDSGHRGNFVSSNSHDQYQKECVYVWSDRSAVLFPKGRNNFEVIALEGHNFPVEQSTRLHAQGYPNHLIFLSKKGQLVYGHCNLSIKFRWQRLRIPGSPLHLAYHHSSGCSVIVCTDGSLSWLLLVHAVSMCQVLLVDLDSGHYPTALAVLHLPLTRSPRTTCSQEKNRIECTVLAVQTSKQPDANGILFFLDLQHMYSGGTGEKQVQYKLQLLGLHNVDKPCHSLCMVDIPSVSSPRPLNCTMCSLDPSMAGENPWLSTVIESLTNANYNHWSSCCSDGGRELDVEAAQNSLLALGYTGLVQLVTVFVGAIEECMSVVHSVSEAMDTTFAPLLEDVYLLATYRNGFTLMKRNYAAEIACQDEEKAQLELEREIASVQHVQVMSSQTLHSRGVEGIQVSSQDLPSLQHFVTGPCPYMTASHVCPGELSLSGVPLQKEYCSSTTELLQNVVMVTPTGEVGAVTITSMREVK</sequence>
<dbReference type="InterPro" id="IPR058543">
    <property type="entry name" value="Beta-prop_RSE1/DDB1/CPSF1_2nd"/>
</dbReference>
<dbReference type="Pfam" id="PF23726">
    <property type="entry name" value="Beta-prop_RSE1_2nd"/>
    <property type="match status" value="1"/>
</dbReference>
<dbReference type="InterPro" id="IPR036322">
    <property type="entry name" value="WD40_repeat_dom_sf"/>
</dbReference>
<dbReference type="InterPro" id="IPR015943">
    <property type="entry name" value="WD40/YVTN_repeat-like_dom_sf"/>
</dbReference>
<protein>
    <recommendedName>
        <fullName evidence="1">RSE1/DDB1/CPSF1 second beta-propeller domain-containing protein</fullName>
    </recommendedName>
</protein>
<dbReference type="EMBL" id="OZ023715">
    <property type="protein sequence ID" value="CAK9864311.1"/>
    <property type="molecule type" value="Genomic_DNA"/>
</dbReference>